<dbReference type="PANTHER" id="PTHR30055:SF234">
    <property type="entry name" value="HTH-TYPE TRANSCRIPTIONAL REGULATOR BETI"/>
    <property type="match status" value="1"/>
</dbReference>
<keyword evidence="1" id="KW-0805">Transcription regulation</keyword>
<dbReference type="GO" id="GO:0000976">
    <property type="term" value="F:transcription cis-regulatory region binding"/>
    <property type="evidence" value="ECO:0007669"/>
    <property type="project" value="TreeGrafter"/>
</dbReference>
<keyword evidence="7" id="KW-1185">Reference proteome</keyword>
<dbReference type="Gene3D" id="1.10.357.10">
    <property type="entry name" value="Tetracycline Repressor, domain 2"/>
    <property type="match status" value="1"/>
</dbReference>
<keyword evidence="3" id="KW-0804">Transcription</keyword>
<organism evidence="6 7">
    <name type="scientific">Phycicoccus avicenniae</name>
    <dbReference type="NCBI Taxonomy" id="2828860"/>
    <lineage>
        <taxon>Bacteria</taxon>
        <taxon>Bacillati</taxon>
        <taxon>Actinomycetota</taxon>
        <taxon>Actinomycetes</taxon>
        <taxon>Micrococcales</taxon>
        <taxon>Intrasporangiaceae</taxon>
        <taxon>Phycicoccus</taxon>
    </lineage>
</organism>
<evidence type="ECO:0000256" key="4">
    <source>
        <dbReference type="PROSITE-ProRule" id="PRU00335"/>
    </source>
</evidence>
<evidence type="ECO:0000256" key="3">
    <source>
        <dbReference type="ARBA" id="ARBA00023163"/>
    </source>
</evidence>
<comment type="caution">
    <text evidence="6">The sequence shown here is derived from an EMBL/GenBank/DDBJ whole genome shotgun (WGS) entry which is preliminary data.</text>
</comment>
<dbReference type="AlphaFoldDB" id="A0A941D4Q2"/>
<dbReference type="GO" id="GO:0003700">
    <property type="term" value="F:DNA-binding transcription factor activity"/>
    <property type="evidence" value="ECO:0007669"/>
    <property type="project" value="TreeGrafter"/>
</dbReference>
<feature type="domain" description="HTH tetR-type" evidence="5">
    <location>
        <begin position="15"/>
        <end position="75"/>
    </location>
</feature>
<dbReference type="InterPro" id="IPR009057">
    <property type="entry name" value="Homeodomain-like_sf"/>
</dbReference>
<dbReference type="PANTHER" id="PTHR30055">
    <property type="entry name" value="HTH-TYPE TRANSCRIPTIONAL REGULATOR RUTR"/>
    <property type="match status" value="1"/>
</dbReference>
<dbReference type="InterPro" id="IPR036271">
    <property type="entry name" value="Tet_transcr_reg_TetR-rel_C_sf"/>
</dbReference>
<dbReference type="Proteomes" id="UP000677016">
    <property type="component" value="Unassembled WGS sequence"/>
</dbReference>
<evidence type="ECO:0000313" key="6">
    <source>
        <dbReference type="EMBL" id="MBR7741850.1"/>
    </source>
</evidence>
<dbReference type="InterPro" id="IPR049445">
    <property type="entry name" value="TetR_SbtR-like_C"/>
</dbReference>
<dbReference type="SUPFAM" id="SSF48498">
    <property type="entry name" value="Tetracyclin repressor-like, C-terminal domain"/>
    <property type="match status" value="1"/>
</dbReference>
<dbReference type="RefSeq" id="WP_211601011.1">
    <property type="nucleotide sequence ID" value="NZ_JAGSNF010000001.1"/>
</dbReference>
<evidence type="ECO:0000313" key="7">
    <source>
        <dbReference type="Proteomes" id="UP000677016"/>
    </source>
</evidence>
<dbReference type="PRINTS" id="PR00455">
    <property type="entry name" value="HTHTETR"/>
</dbReference>
<dbReference type="Pfam" id="PF21597">
    <property type="entry name" value="TetR_C_43"/>
    <property type="match status" value="1"/>
</dbReference>
<gene>
    <name evidence="6" type="ORF">KC207_00900</name>
</gene>
<dbReference type="Pfam" id="PF00440">
    <property type="entry name" value="TetR_N"/>
    <property type="match status" value="1"/>
</dbReference>
<evidence type="ECO:0000256" key="1">
    <source>
        <dbReference type="ARBA" id="ARBA00023015"/>
    </source>
</evidence>
<dbReference type="EMBL" id="JAGSNF010000001">
    <property type="protein sequence ID" value="MBR7741850.1"/>
    <property type="molecule type" value="Genomic_DNA"/>
</dbReference>
<keyword evidence="2 4" id="KW-0238">DNA-binding</keyword>
<dbReference type="InterPro" id="IPR050109">
    <property type="entry name" value="HTH-type_TetR-like_transc_reg"/>
</dbReference>
<protein>
    <submittedName>
        <fullName evidence="6">TetR/AcrR family transcriptional regulator</fullName>
    </submittedName>
</protein>
<reference evidence="6" key="1">
    <citation type="submission" date="2021-04" db="EMBL/GenBank/DDBJ databases">
        <title>Phycicoccus avicenniae sp. nov., a novel endophytic actinomycetes isolated from branch of Avicennia mariana.</title>
        <authorList>
            <person name="Tuo L."/>
        </authorList>
    </citation>
    <scope>NUCLEOTIDE SEQUENCE</scope>
    <source>
        <strain evidence="6">BSK3Z-2</strain>
    </source>
</reference>
<feature type="DNA-binding region" description="H-T-H motif" evidence="4">
    <location>
        <begin position="38"/>
        <end position="57"/>
    </location>
</feature>
<proteinExistence type="predicted"/>
<dbReference type="PROSITE" id="PS50977">
    <property type="entry name" value="HTH_TETR_2"/>
    <property type="match status" value="1"/>
</dbReference>
<evidence type="ECO:0000259" key="5">
    <source>
        <dbReference type="PROSITE" id="PS50977"/>
    </source>
</evidence>
<dbReference type="SUPFAM" id="SSF46689">
    <property type="entry name" value="Homeodomain-like"/>
    <property type="match status" value="1"/>
</dbReference>
<dbReference type="InterPro" id="IPR001647">
    <property type="entry name" value="HTH_TetR"/>
</dbReference>
<name>A0A941D4Q2_9MICO</name>
<evidence type="ECO:0000256" key="2">
    <source>
        <dbReference type="ARBA" id="ARBA00023125"/>
    </source>
</evidence>
<sequence length="191" mass="20847">MSGTSSQRRPRIDGQRNRAAVLAGAKTVFAARPDSYVSMADIARATGVGVGTVYRHFSSRSELLEAVFTEEVDRVCAQARPLDGRSPGASLEAWLRTFFAFARERNHVSLELIADIGVDTILFREDRSRFCAAGGPLLDAAQRSGEVGHRLDIGQVLDALVWLARGQGDDDHVRPIVEVFLAGLREPARTD</sequence>
<accession>A0A941D4Q2</accession>